<protein>
    <submittedName>
        <fullName evidence="1">Uncharacterized protein</fullName>
    </submittedName>
</protein>
<sequence length="116" mass="13117">MLDLDHPRTPHVFAASRQEDLILNYCNRITLSAAGARRFMAEVVRPTFAALRWLATNRFADEPHIPDGIAELERQMEQLAELPSATLTTITGRRRIAPPAAVSRLLRTSTTRRRIV</sequence>
<evidence type="ECO:0000313" key="1">
    <source>
        <dbReference type="EMBL" id="QEL17647.1"/>
    </source>
</evidence>
<keyword evidence="2" id="KW-1185">Reference proteome</keyword>
<dbReference type="AlphaFoldDB" id="A0A5C1AHJ2"/>
<accession>A0A5C1AHJ2</accession>
<proteinExistence type="predicted"/>
<dbReference type="RefSeq" id="WP_149112232.1">
    <property type="nucleotide sequence ID" value="NZ_CP042425.1"/>
</dbReference>
<name>A0A5C1AHJ2_9BACT</name>
<organism evidence="1 2">
    <name type="scientific">Limnoglobus roseus</name>
    <dbReference type="NCBI Taxonomy" id="2598579"/>
    <lineage>
        <taxon>Bacteria</taxon>
        <taxon>Pseudomonadati</taxon>
        <taxon>Planctomycetota</taxon>
        <taxon>Planctomycetia</taxon>
        <taxon>Gemmatales</taxon>
        <taxon>Gemmataceae</taxon>
        <taxon>Limnoglobus</taxon>
    </lineage>
</organism>
<dbReference type="Proteomes" id="UP000324974">
    <property type="component" value="Chromosome"/>
</dbReference>
<dbReference type="OrthoDB" id="274026at2"/>
<reference evidence="2" key="1">
    <citation type="submission" date="2019-08" db="EMBL/GenBank/DDBJ databases">
        <title>Limnoglobus roseus gen. nov., sp. nov., a novel freshwater planctomycete with a giant genome from the family Gemmataceae.</title>
        <authorList>
            <person name="Kulichevskaya I.S."/>
            <person name="Naumoff D.G."/>
            <person name="Miroshnikov K."/>
            <person name="Ivanova A."/>
            <person name="Philippov D.A."/>
            <person name="Hakobyan A."/>
            <person name="Rijpstra I.C."/>
            <person name="Sinninghe Damste J.S."/>
            <person name="Liesack W."/>
            <person name="Dedysh S.N."/>
        </authorList>
    </citation>
    <scope>NUCLEOTIDE SEQUENCE [LARGE SCALE GENOMIC DNA]</scope>
    <source>
        <strain evidence="2">PX52</strain>
    </source>
</reference>
<evidence type="ECO:0000313" key="2">
    <source>
        <dbReference type="Proteomes" id="UP000324974"/>
    </source>
</evidence>
<dbReference type="KEGG" id="lrs:PX52LOC_04645"/>
<dbReference type="EMBL" id="CP042425">
    <property type="protein sequence ID" value="QEL17647.1"/>
    <property type="molecule type" value="Genomic_DNA"/>
</dbReference>
<gene>
    <name evidence="1" type="ORF">PX52LOC_04645</name>
</gene>